<dbReference type="OrthoDB" id="1716625at2759"/>
<dbReference type="EMBL" id="CADCXU010009553">
    <property type="protein sequence ID" value="CAB0000504.1"/>
    <property type="molecule type" value="Genomic_DNA"/>
</dbReference>
<keyword evidence="1" id="KW-0472">Membrane</keyword>
<name>A0A6H5GCJ6_9HEMI</name>
<evidence type="ECO:0000313" key="3">
    <source>
        <dbReference type="Proteomes" id="UP000479000"/>
    </source>
</evidence>
<keyword evidence="1" id="KW-0812">Transmembrane</keyword>
<reference evidence="2 3" key="1">
    <citation type="submission" date="2020-02" db="EMBL/GenBank/DDBJ databases">
        <authorList>
            <person name="Ferguson B K."/>
        </authorList>
    </citation>
    <scope>NUCLEOTIDE SEQUENCE [LARGE SCALE GENOMIC DNA]</scope>
</reference>
<gene>
    <name evidence="2" type="ORF">NTEN_LOCUS6349</name>
</gene>
<dbReference type="AlphaFoldDB" id="A0A6H5GCJ6"/>
<proteinExistence type="predicted"/>
<evidence type="ECO:0000256" key="1">
    <source>
        <dbReference type="SAM" id="Phobius"/>
    </source>
</evidence>
<accession>A0A6H5GCJ6</accession>
<dbReference type="Proteomes" id="UP000479000">
    <property type="component" value="Unassembled WGS sequence"/>
</dbReference>
<keyword evidence="1" id="KW-1133">Transmembrane helix</keyword>
<protein>
    <submittedName>
        <fullName evidence="2">Uncharacterized protein</fullName>
    </submittedName>
</protein>
<evidence type="ECO:0000313" key="2">
    <source>
        <dbReference type="EMBL" id="CAB0000504.1"/>
    </source>
</evidence>
<feature type="transmembrane region" description="Helical" evidence="1">
    <location>
        <begin position="239"/>
        <end position="259"/>
    </location>
</feature>
<keyword evidence="3" id="KW-1185">Reference proteome</keyword>
<sequence>MLAEDISKLMAKIPLEDVVQAPANLHGGAFDGVEDTVSPFGYKRGEGIDAGHGEPEWIVNKMRYKYDAIFESLGPTNGKVSGEGEQYCRSVESVQMVREPTSNLLAARSFDQLSLQPAGNLSLQPAESLSHQSAENLTHELENSNPVAQNFGGELENPSALNLSGRIENPSAQNLSVRIAQRLSVEAQSSQILSSHTVQNPSLSQGNERNSNLKRRSRIIFKPLHHPIRPQPRPMIPPLFEYVLIAVFAIAIVVLFVVLKPEPKPKGFFESLFSS</sequence>
<organism evidence="2 3">
    <name type="scientific">Nesidiocoris tenuis</name>
    <dbReference type="NCBI Taxonomy" id="355587"/>
    <lineage>
        <taxon>Eukaryota</taxon>
        <taxon>Metazoa</taxon>
        <taxon>Ecdysozoa</taxon>
        <taxon>Arthropoda</taxon>
        <taxon>Hexapoda</taxon>
        <taxon>Insecta</taxon>
        <taxon>Pterygota</taxon>
        <taxon>Neoptera</taxon>
        <taxon>Paraneoptera</taxon>
        <taxon>Hemiptera</taxon>
        <taxon>Heteroptera</taxon>
        <taxon>Panheteroptera</taxon>
        <taxon>Cimicomorpha</taxon>
        <taxon>Miridae</taxon>
        <taxon>Dicyphina</taxon>
        <taxon>Nesidiocoris</taxon>
    </lineage>
</organism>